<keyword evidence="9" id="KW-0812">Transmembrane</keyword>
<feature type="binding site" evidence="8">
    <location>
        <position position="52"/>
    </location>
    <ligand>
        <name>ATP</name>
        <dbReference type="ChEBI" id="CHEBI:30616"/>
    </ligand>
</feature>
<evidence type="ECO:0000256" key="9">
    <source>
        <dbReference type="SAM" id="Phobius"/>
    </source>
</evidence>
<keyword evidence="5 8" id="KW-0067">ATP-binding</keyword>
<dbReference type="InterPro" id="IPR017441">
    <property type="entry name" value="Protein_kinase_ATP_BS"/>
</dbReference>
<evidence type="ECO:0000313" key="11">
    <source>
        <dbReference type="EMBL" id="KAA1257819.1"/>
    </source>
</evidence>
<dbReference type="EMBL" id="VRLW01000001">
    <property type="protein sequence ID" value="KAA1257819.1"/>
    <property type="molecule type" value="Genomic_DNA"/>
</dbReference>
<dbReference type="RefSeq" id="WP_068263277.1">
    <property type="nucleotide sequence ID" value="NZ_LWSK01000045.1"/>
</dbReference>
<name>A0A5B1CDI7_9BACT</name>
<dbReference type="SMART" id="SM00220">
    <property type="entry name" value="S_TKc"/>
    <property type="match status" value="1"/>
</dbReference>
<dbReference type="AlphaFoldDB" id="A0A5B1CDI7"/>
<keyword evidence="12" id="KW-1185">Reference proteome</keyword>
<dbReference type="GO" id="GO:0106310">
    <property type="term" value="F:protein serine kinase activity"/>
    <property type="evidence" value="ECO:0007669"/>
    <property type="project" value="RHEA"/>
</dbReference>
<keyword evidence="2 11" id="KW-0808">Transferase</keyword>
<comment type="catalytic activity">
    <reaction evidence="6">
        <text>L-threonyl-[protein] + ATP = O-phospho-L-threonyl-[protein] + ADP + H(+)</text>
        <dbReference type="Rhea" id="RHEA:46608"/>
        <dbReference type="Rhea" id="RHEA-COMP:11060"/>
        <dbReference type="Rhea" id="RHEA-COMP:11605"/>
        <dbReference type="ChEBI" id="CHEBI:15378"/>
        <dbReference type="ChEBI" id="CHEBI:30013"/>
        <dbReference type="ChEBI" id="CHEBI:30616"/>
        <dbReference type="ChEBI" id="CHEBI:61977"/>
        <dbReference type="ChEBI" id="CHEBI:456216"/>
        <dbReference type="EC" id="2.7.11.1"/>
    </reaction>
</comment>
<reference evidence="11 12" key="1">
    <citation type="submission" date="2019-08" db="EMBL/GenBank/DDBJ databases">
        <title>Deep-cultivation of Planctomycetes and their phenomic and genomic characterization uncovers novel biology.</title>
        <authorList>
            <person name="Wiegand S."/>
            <person name="Jogler M."/>
            <person name="Boedeker C."/>
            <person name="Pinto D."/>
            <person name="Vollmers J."/>
            <person name="Rivas-Marin E."/>
            <person name="Kohn T."/>
            <person name="Peeters S.H."/>
            <person name="Heuer A."/>
            <person name="Rast P."/>
            <person name="Oberbeckmann S."/>
            <person name="Bunk B."/>
            <person name="Jeske O."/>
            <person name="Meyerdierks A."/>
            <person name="Storesund J.E."/>
            <person name="Kallscheuer N."/>
            <person name="Luecker S."/>
            <person name="Lage O.M."/>
            <person name="Pohl T."/>
            <person name="Merkel B.J."/>
            <person name="Hornburger P."/>
            <person name="Mueller R.-W."/>
            <person name="Bruemmer F."/>
            <person name="Labrenz M."/>
            <person name="Spormann A.M."/>
            <person name="Op Den Camp H."/>
            <person name="Overmann J."/>
            <person name="Amann R."/>
            <person name="Jetten M.S.M."/>
            <person name="Mascher T."/>
            <person name="Medema M.H."/>
            <person name="Devos D.P."/>
            <person name="Kaster A.-K."/>
            <person name="Ovreas L."/>
            <person name="Rohde M."/>
            <person name="Galperin M.Y."/>
            <person name="Jogler C."/>
        </authorList>
    </citation>
    <scope>NUCLEOTIDE SEQUENCE [LARGE SCALE GENOMIC DNA]</scope>
    <source>
        <strain evidence="11 12">LF1</strain>
    </source>
</reference>
<dbReference type="InterPro" id="IPR011009">
    <property type="entry name" value="Kinase-like_dom_sf"/>
</dbReference>
<protein>
    <submittedName>
        <fullName evidence="11">Serine/threonine-protein kinase PknB</fullName>
        <ecNumber evidence="11">2.7.11.1</ecNumber>
    </submittedName>
</protein>
<sequence length="506" mass="55605">MSESKQPEDFSPTSLVGRRLGDYQILRKLGRGGMADVYAARHLSLGRDVAMKVLRRDLARDDDYVARFRREARAAAKISHPNIVAVYDVGSIDDTHFIVQELIDGPNLRESLDRNGPISVDDAIEILMAVGSALETAADAGITHRDIKPENIMRATRGSIKVADFGLARIGVGDDESRANLTQVGLTLGTPRYMSPEQVQGKTVDVRSDLYSLGVSMYHLLAGQPPFIADEPLALAVMHLHDTPTPLDRSRSIRDASGNPDLPEWLLAIIQRLMSKQPDDRFQTPTQLLEAIRGQADSGETNLGFSSATIRLQRAADAAGKARRRKWIHIAAMICFPIMAASAVYAWQANRPDQPGVAKWLASEEVPMGTSVEHQYLIAASRNDEAGWRSVAQRFPPSESRANARYHSKSLLQLSRLLIAQDRPQDAAAVLQELLSDPKADKIHQVLALAQQCMADQSIGDNTKLASSKSKLRALAKEVIQNDPRAEDLLKRAIEADTRAQLGLEI</sequence>
<evidence type="ECO:0000256" key="7">
    <source>
        <dbReference type="ARBA" id="ARBA00048679"/>
    </source>
</evidence>
<proteinExistence type="predicted"/>
<keyword evidence="4 11" id="KW-0418">Kinase</keyword>
<evidence type="ECO:0000313" key="12">
    <source>
        <dbReference type="Proteomes" id="UP000322699"/>
    </source>
</evidence>
<dbReference type="OrthoDB" id="6111975at2"/>
<comment type="caution">
    <text evidence="11">The sequence shown here is derived from an EMBL/GenBank/DDBJ whole genome shotgun (WGS) entry which is preliminary data.</text>
</comment>
<keyword evidence="9" id="KW-0472">Membrane</keyword>
<gene>
    <name evidence="11" type="primary">pknB_3</name>
    <name evidence="11" type="ORF">LF1_03090</name>
</gene>
<organism evidence="11 12">
    <name type="scientific">Rubripirellula obstinata</name>
    <dbReference type="NCBI Taxonomy" id="406547"/>
    <lineage>
        <taxon>Bacteria</taxon>
        <taxon>Pseudomonadati</taxon>
        <taxon>Planctomycetota</taxon>
        <taxon>Planctomycetia</taxon>
        <taxon>Pirellulales</taxon>
        <taxon>Pirellulaceae</taxon>
        <taxon>Rubripirellula</taxon>
    </lineage>
</organism>
<evidence type="ECO:0000256" key="6">
    <source>
        <dbReference type="ARBA" id="ARBA00047899"/>
    </source>
</evidence>
<dbReference type="EC" id="2.7.11.1" evidence="11"/>
<dbReference type="GO" id="GO:0005524">
    <property type="term" value="F:ATP binding"/>
    <property type="evidence" value="ECO:0007669"/>
    <property type="project" value="UniProtKB-UniRule"/>
</dbReference>
<dbReference type="CDD" id="cd14014">
    <property type="entry name" value="STKc_PknB_like"/>
    <property type="match status" value="1"/>
</dbReference>
<dbReference type="Pfam" id="PF00069">
    <property type="entry name" value="Pkinase"/>
    <property type="match status" value="1"/>
</dbReference>
<dbReference type="Gene3D" id="1.10.510.10">
    <property type="entry name" value="Transferase(Phosphotransferase) domain 1"/>
    <property type="match status" value="1"/>
</dbReference>
<keyword evidence="3 8" id="KW-0547">Nucleotide-binding</keyword>
<dbReference type="PROSITE" id="PS00107">
    <property type="entry name" value="PROTEIN_KINASE_ATP"/>
    <property type="match status" value="1"/>
</dbReference>
<dbReference type="PANTHER" id="PTHR43289:SF6">
    <property type="entry name" value="SERINE_THREONINE-PROTEIN KINASE NEKL-3"/>
    <property type="match status" value="1"/>
</dbReference>
<dbReference type="InterPro" id="IPR000719">
    <property type="entry name" value="Prot_kinase_dom"/>
</dbReference>
<evidence type="ECO:0000256" key="4">
    <source>
        <dbReference type="ARBA" id="ARBA00022777"/>
    </source>
</evidence>
<dbReference type="Proteomes" id="UP000322699">
    <property type="component" value="Unassembled WGS sequence"/>
</dbReference>
<feature type="transmembrane region" description="Helical" evidence="9">
    <location>
        <begin position="327"/>
        <end position="347"/>
    </location>
</feature>
<accession>A0A5B1CDI7</accession>
<dbReference type="GO" id="GO:0004674">
    <property type="term" value="F:protein serine/threonine kinase activity"/>
    <property type="evidence" value="ECO:0007669"/>
    <property type="project" value="UniProtKB-KW"/>
</dbReference>
<dbReference type="PROSITE" id="PS50011">
    <property type="entry name" value="PROTEIN_KINASE_DOM"/>
    <property type="match status" value="1"/>
</dbReference>
<keyword evidence="9" id="KW-1133">Transmembrane helix</keyword>
<dbReference type="SUPFAM" id="SSF56112">
    <property type="entry name" value="Protein kinase-like (PK-like)"/>
    <property type="match status" value="1"/>
</dbReference>
<evidence type="ECO:0000256" key="1">
    <source>
        <dbReference type="ARBA" id="ARBA00022527"/>
    </source>
</evidence>
<dbReference type="PANTHER" id="PTHR43289">
    <property type="entry name" value="MITOGEN-ACTIVATED PROTEIN KINASE KINASE KINASE 20-RELATED"/>
    <property type="match status" value="1"/>
</dbReference>
<dbReference type="FunFam" id="3.30.200.20:FF:000035">
    <property type="entry name" value="Serine/threonine protein kinase Stk1"/>
    <property type="match status" value="1"/>
</dbReference>
<evidence type="ECO:0000256" key="3">
    <source>
        <dbReference type="ARBA" id="ARBA00022741"/>
    </source>
</evidence>
<dbReference type="Gene3D" id="3.30.200.20">
    <property type="entry name" value="Phosphorylase Kinase, domain 1"/>
    <property type="match status" value="1"/>
</dbReference>
<evidence type="ECO:0000256" key="2">
    <source>
        <dbReference type="ARBA" id="ARBA00022679"/>
    </source>
</evidence>
<evidence type="ECO:0000256" key="5">
    <source>
        <dbReference type="ARBA" id="ARBA00022840"/>
    </source>
</evidence>
<comment type="catalytic activity">
    <reaction evidence="7">
        <text>L-seryl-[protein] + ATP = O-phospho-L-seryl-[protein] + ADP + H(+)</text>
        <dbReference type="Rhea" id="RHEA:17989"/>
        <dbReference type="Rhea" id="RHEA-COMP:9863"/>
        <dbReference type="Rhea" id="RHEA-COMP:11604"/>
        <dbReference type="ChEBI" id="CHEBI:15378"/>
        <dbReference type="ChEBI" id="CHEBI:29999"/>
        <dbReference type="ChEBI" id="CHEBI:30616"/>
        <dbReference type="ChEBI" id="CHEBI:83421"/>
        <dbReference type="ChEBI" id="CHEBI:456216"/>
        <dbReference type="EC" id="2.7.11.1"/>
    </reaction>
</comment>
<evidence type="ECO:0000259" key="10">
    <source>
        <dbReference type="PROSITE" id="PS50011"/>
    </source>
</evidence>
<keyword evidence="1" id="KW-0723">Serine/threonine-protein kinase</keyword>
<feature type="domain" description="Protein kinase" evidence="10">
    <location>
        <begin position="23"/>
        <end position="293"/>
    </location>
</feature>
<evidence type="ECO:0000256" key="8">
    <source>
        <dbReference type="PROSITE-ProRule" id="PRU10141"/>
    </source>
</evidence>